<feature type="transmembrane region" description="Helical" evidence="1">
    <location>
        <begin position="75"/>
        <end position="93"/>
    </location>
</feature>
<dbReference type="Proteomes" id="UP001273505">
    <property type="component" value="Unassembled WGS sequence"/>
</dbReference>
<feature type="transmembrane region" description="Helical" evidence="1">
    <location>
        <begin position="50"/>
        <end position="68"/>
    </location>
</feature>
<feature type="transmembrane region" description="Helical" evidence="1">
    <location>
        <begin position="105"/>
        <end position="125"/>
    </location>
</feature>
<sequence length="129" mass="13978">MKKWLLMYGVGSAAALIAAVLHWVLARYGFSYELGADFAPSIGARGLYPKLVWGGVAGWLLLLPLAAGRWLMRSVIIALVPTLVQLLIIYPVMTGYGFAGLSLGIVTPLIVFSVFWCWALIAVAISRLI</sequence>
<accession>A0ABU4RYR8</accession>
<protein>
    <submittedName>
        <fullName evidence="2">Uncharacterized protein</fullName>
    </submittedName>
</protein>
<keyword evidence="1" id="KW-1133">Transmembrane helix</keyword>
<keyword evidence="3" id="KW-1185">Reference proteome</keyword>
<keyword evidence="1" id="KW-0472">Membrane</keyword>
<comment type="caution">
    <text evidence="2">The sequence shown here is derived from an EMBL/GenBank/DDBJ whole genome shotgun (WGS) entry which is preliminary data.</text>
</comment>
<name>A0ABU4RYR8_9GAMM</name>
<evidence type="ECO:0000256" key="1">
    <source>
        <dbReference type="SAM" id="Phobius"/>
    </source>
</evidence>
<dbReference type="EMBL" id="JAXAFO010000011">
    <property type="protein sequence ID" value="MDX6849396.1"/>
    <property type="molecule type" value="Genomic_DNA"/>
</dbReference>
<organism evidence="2 3">
    <name type="scientific">Gilvimarinus gilvus</name>
    <dbReference type="NCBI Taxonomy" id="3058038"/>
    <lineage>
        <taxon>Bacteria</taxon>
        <taxon>Pseudomonadati</taxon>
        <taxon>Pseudomonadota</taxon>
        <taxon>Gammaproteobacteria</taxon>
        <taxon>Cellvibrionales</taxon>
        <taxon>Cellvibrionaceae</taxon>
        <taxon>Gilvimarinus</taxon>
    </lineage>
</organism>
<dbReference type="RefSeq" id="WP_302721976.1">
    <property type="nucleotide sequence ID" value="NZ_JAULRU010000418.1"/>
</dbReference>
<reference evidence="2 3" key="1">
    <citation type="submission" date="2023-11" db="EMBL/GenBank/DDBJ databases">
        <title>Gilvimarinus fulvus sp. nov., isolated from the surface of Kelp.</title>
        <authorList>
            <person name="Sun Y.Y."/>
            <person name="Gong Y."/>
            <person name="Du Z.J."/>
        </authorList>
    </citation>
    <scope>NUCLEOTIDE SEQUENCE [LARGE SCALE GENOMIC DNA]</scope>
    <source>
        <strain evidence="2 3">SDUM040013</strain>
    </source>
</reference>
<gene>
    <name evidence="2" type="ORF">SCD92_08495</name>
</gene>
<proteinExistence type="predicted"/>
<keyword evidence="1" id="KW-0812">Transmembrane</keyword>
<evidence type="ECO:0000313" key="2">
    <source>
        <dbReference type="EMBL" id="MDX6849396.1"/>
    </source>
</evidence>
<evidence type="ECO:0000313" key="3">
    <source>
        <dbReference type="Proteomes" id="UP001273505"/>
    </source>
</evidence>